<evidence type="ECO:0000313" key="1">
    <source>
        <dbReference type="EMBL" id="QQP52136.1"/>
    </source>
</evidence>
<accession>A0A7T8KB00</accession>
<feature type="non-terminal residue" evidence="1">
    <location>
        <position position="60"/>
    </location>
</feature>
<dbReference type="AlphaFoldDB" id="A0A7T8KB00"/>
<evidence type="ECO:0000313" key="2">
    <source>
        <dbReference type="Proteomes" id="UP000595437"/>
    </source>
</evidence>
<organism evidence="1 2">
    <name type="scientific">Caligus rogercresseyi</name>
    <name type="common">Sea louse</name>
    <dbReference type="NCBI Taxonomy" id="217165"/>
    <lineage>
        <taxon>Eukaryota</taxon>
        <taxon>Metazoa</taxon>
        <taxon>Ecdysozoa</taxon>
        <taxon>Arthropoda</taxon>
        <taxon>Crustacea</taxon>
        <taxon>Multicrustacea</taxon>
        <taxon>Hexanauplia</taxon>
        <taxon>Copepoda</taxon>
        <taxon>Siphonostomatoida</taxon>
        <taxon>Caligidae</taxon>
        <taxon>Caligus</taxon>
    </lineage>
</organism>
<name>A0A7T8KB00_CALRO</name>
<dbReference type="Proteomes" id="UP000595437">
    <property type="component" value="Chromosome 3"/>
</dbReference>
<reference evidence="2" key="1">
    <citation type="submission" date="2021-01" db="EMBL/GenBank/DDBJ databases">
        <title>Caligus Genome Assembly.</title>
        <authorList>
            <person name="Gallardo-Escarate C."/>
        </authorList>
    </citation>
    <scope>NUCLEOTIDE SEQUENCE [LARGE SCALE GENOMIC DNA]</scope>
</reference>
<keyword evidence="2" id="KW-1185">Reference proteome</keyword>
<proteinExistence type="predicted"/>
<protein>
    <submittedName>
        <fullName evidence="1">Cubilinlike</fullName>
    </submittedName>
</protein>
<sequence>GSNLRLRMANTQYSTRGYEATYVTTDQGSGCGGELTDSRGAIRPSRTKKYDFDCVSTIQN</sequence>
<gene>
    <name evidence="1" type="ORF">FKW44_004176</name>
</gene>
<dbReference type="EMBL" id="CP045892">
    <property type="protein sequence ID" value="QQP52136.1"/>
    <property type="molecule type" value="Genomic_DNA"/>
</dbReference>